<dbReference type="GO" id="GO:0016740">
    <property type="term" value="F:transferase activity"/>
    <property type="evidence" value="ECO:0007669"/>
    <property type="project" value="UniProtKB-KW"/>
</dbReference>
<name>A0A836YLM8_ACIBA</name>
<accession>A0A836YLM8</accession>
<dbReference type="AlphaFoldDB" id="A0A836YLM8"/>
<reference evidence="1 2" key="1">
    <citation type="submission" date="2014-04" db="EMBL/GenBank/DDBJ databases">
        <title>Comparative genomics and transcriptomics to identify genetic mechanisms underlying the emergence of carbapenem resistant Acinetobacter baumannii (CRAb).</title>
        <authorList>
            <person name="Harris A.D."/>
            <person name="Johnson K.J."/>
            <person name="George J."/>
            <person name="Nadendla S."/>
            <person name="Daugherty S.C."/>
            <person name="Parankush S."/>
            <person name="Sadzewicz L."/>
            <person name="Tallon L."/>
            <person name="Sengamalay N."/>
            <person name="Hazen T.H."/>
            <person name="Rasko D.A."/>
        </authorList>
    </citation>
    <scope>NUCLEOTIDE SEQUENCE [LARGE SCALE GENOMIC DNA]</scope>
    <source>
        <strain evidence="1 2">1499986</strain>
    </source>
</reference>
<dbReference type="EMBL" id="JMOA01000150">
    <property type="protein sequence ID" value="KCX96129.1"/>
    <property type="molecule type" value="Genomic_DNA"/>
</dbReference>
<gene>
    <name evidence="1" type="ORF">J572_4125</name>
</gene>
<feature type="non-terminal residue" evidence="1">
    <location>
        <position position="52"/>
    </location>
</feature>
<keyword evidence="1" id="KW-0808">Transferase</keyword>
<evidence type="ECO:0000313" key="1">
    <source>
        <dbReference type="EMBL" id="KCX96129.1"/>
    </source>
</evidence>
<protein>
    <submittedName>
        <fullName evidence="1">Putative acetyltransferase domain protein</fullName>
    </submittedName>
</protein>
<sequence length="52" mass="6542">MIQNETIEVSPVQQQDYTQWLEYWVAYQNFYQVNLPLHITKKTWDRFFDEKE</sequence>
<dbReference type="Gene3D" id="3.40.630.30">
    <property type="match status" value="1"/>
</dbReference>
<dbReference type="Proteomes" id="UP000027309">
    <property type="component" value="Unassembled WGS sequence"/>
</dbReference>
<evidence type="ECO:0000313" key="2">
    <source>
        <dbReference type="Proteomes" id="UP000027309"/>
    </source>
</evidence>
<comment type="caution">
    <text evidence="1">The sequence shown here is derived from an EMBL/GenBank/DDBJ whole genome shotgun (WGS) entry which is preliminary data.</text>
</comment>
<organism evidence="1 2">
    <name type="scientific">Acinetobacter baumannii 1499986</name>
    <dbReference type="NCBI Taxonomy" id="1310673"/>
    <lineage>
        <taxon>Bacteria</taxon>
        <taxon>Pseudomonadati</taxon>
        <taxon>Pseudomonadota</taxon>
        <taxon>Gammaproteobacteria</taxon>
        <taxon>Moraxellales</taxon>
        <taxon>Moraxellaceae</taxon>
        <taxon>Acinetobacter</taxon>
        <taxon>Acinetobacter calcoaceticus/baumannii complex</taxon>
    </lineage>
</organism>
<proteinExistence type="predicted"/>